<dbReference type="InterPro" id="IPR007325">
    <property type="entry name" value="KFase/CYL"/>
</dbReference>
<accession>A0A0F7FJS7</accession>
<dbReference type="EMBL" id="CP009961">
    <property type="protein sequence ID" value="AKG39315.1"/>
    <property type="molecule type" value="Genomic_DNA"/>
</dbReference>
<dbReference type="SUPFAM" id="SSF102198">
    <property type="entry name" value="Putative cyclase"/>
    <property type="match status" value="1"/>
</dbReference>
<dbReference type="STRING" id="1550241.MA03_02320"/>
<dbReference type="GeneID" id="25401029"/>
<dbReference type="InterPro" id="IPR037175">
    <property type="entry name" value="KFase_sf"/>
</dbReference>
<dbReference type="GO" id="GO:0004061">
    <property type="term" value="F:arylformamidase activity"/>
    <property type="evidence" value="ECO:0007669"/>
    <property type="project" value="InterPro"/>
</dbReference>
<proteinExistence type="predicted"/>
<evidence type="ECO:0000313" key="2">
    <source>
        <dbReference type="Proteomes" id="UP000067434"/>
    </source>
</evidence>
<dbReference type="GO" id="GO:0019441">
    <property type="term" value="P:L-tryptophan catabolic process to kynurenine"/>
    <property type="evidence" value="ECO:0007669"/>
    <property type="project" value="InterPro"/>
</dbReference>
<dbReference type="Pfam" id="PF04199">
    <property type="entry name" value="Cyclase"/>
    <property type="match status" value="1"/>
</dbReference>
<dbReference type="OrthoDB" id="9014at2157"/>
<dbReference type="KEGG" id="thf:MA03_02320"/>
<evidence type="ECO:0000313" key="1">
    <source>
        <dbReference type="EMBL" id="AKG39315.1"/>
    </source>
</evidence>
<dbReference type="PATRIC" id="fig|1550241.5.peg.476"/>
<protein>
    <submittedName>
        <fullName evidence="1">Cyclase</fullName>
    </submittedName>
</protein>
<dbReference type="PANTHER" id="PTHR31118:SF12">
    <property type="entry name" value="CYCLASE-LIKE PROTEIN 2"/>
    <property type="match status" value="1"/>
</dbReference>
<sequence length="211" mass="22909">MKIVDLTVDLKTNTPVFPGYPIPIIHQWTSVKEHGYYSNVLMLVEHTGTHVDSPAHFIEGAPTIDKVPLERFMGKGVVVDATGLGPKAPITREFLEKALKGKGVGKGWVVLIMTGYDSKAGTPEWFNHPGLDESGAKYLAELEINAVGIDAPSIDQAPFPGHKVLLPKGIVIFENLTNLKELVGKNFHFYGFPLKISNGSASPVRALAVLE</sequence>
<dbReference type="HOGENOM" id="CLU_030671_3_0_2"/>
<dbReference type="Proteomes" id="UP000067434">
    <property type="component" value="Chromosome"/>
</dbReference>
<dbReference type="PANTHER" id="PTHR31118">
    <property type="entry name" value="CYCLASE-LIKE PROTEIN 2"/>
    <property type="match status" value="1"/>
</dbReference>
<dbReference type="RefSeq" id="WP_052884869.1">
    <property type="nucleotide sequence ID" value="NZ_CP009961.1"/>
</dbReference>
<keyword evidence="2" id="KW-1185">Reference proteome</keyword>
<gene>
    <name evidence="1" type="ORF">MA03_02320</name>
</gene>
<reference evidence="1 2" key="1">
    <citation type="journal article" date="2015" name="Stand. Genomic Sci.">
        <title>Complete genome sequence of and proposal of Thermofilum uzonense sp. nov. a novel hyperthermophilic crenarchaeon and emended description of the genus Thermofilum.</title>
        <authorList>
            <person name="Toshchakov S.V."/>
            <person name="Korzhenkov A.A."/>
            <person name="Samarov N.I."/>
            <person name="Mazunin I.O."/>
            <person name="Mozhey O.I."/>
            <person name="Shmyr I.S."/>
            <person name="Derbikova K.S."/>
            <person name="Taranov E.A."/>
            <person name="Dominova I.N."/>
            <person name="Bonch-Osmolovskaya E.A."/>
            <person name="Patrushev M.V."/>
            <person name="Podosokorskaya O.A."/>
            <person name="Kublanov I.V."/>
        </authorList>
    </citation>
    <scope>NUCLEOTIDE SEQUENCE [LARGE SCALE GENOMIC DNA]</scope>
    <source>
        <strain evidence="1 2">1807-2</strain>
    </source>
</reference>
<name>A0A0F7FJS7_9CREN</name>
<dbReference type="AlphaFoldDB" id="A0A0F7FJS7"/>
<dbReference type="Gene3D" id="3.50.30.50">
    <property type="entry name" value="Putative cyclase"/>
    <property type="match status" value="1"/>
</dbReference>
<organism evidence="1 2">
    <name type="scientific">Infirmifilum uzonense</name>
    <dbReference type="NCBI Taxonomy" id="1550241"/>
    <lineage>
        <taxon>Archaea</taxon>
        <taxon>Thermoproteota</taxon>
        <taxon>Thermoprotei</taxon>
        <taxon>Thermofilales</taxon>
        <taxon>Thermofilaceae</taxon>
        <taxon>Infirmifilum</taxon>
    </lineage>
</organism>